<comment type="caution">
    <text evidence="2">The sequence shown here is derived from an EMBL/GenBank/DDBJ whole genome shotgun (WGS) entry which is preliminary data.</text>
</comment>
<evidence type="ECO:0000313" key="3">
    <source>
        <dbReference type="Proteomes" id="UP000254266"/>
    </source>
</evidence>
<keyword evidence="3" id="KW-1185">Reference proteome</keyword>
<dbReference type="Proteomes" id="UP000254266">
    <property type="component" value="Unassembled WGS sequence"/>
</dbReference>
<accession>A0A370DMI9</accession>
<gene>
    <name evidence="2" type="ORF">DIZ80_00805</name>
</gene>
<dbReference type="Gene3D" id="2.40.160.10">
    <property type="entry name" value="Porin"/>
    <property type="match status" value="1"/>
</dbReference>
<proteinExistence type="predicted"/>
<feature type="chain" id="PRO_5016818478" evidence="1">
    <location>
        <begin position="25"/>
        <end position="354"/>
    </location>
</feature>
<dbReference type="EMBL" id="QFXC01000002">
    <property type="protein sequence ID" value="RDH86043.1"/>
    <property type="molecule type" value="Genomic_DNA"/>
</dbReference>
<organism evidence="2 3">
    <name type="scientific">endosymbiont of Galathealinum brachiosum</name>
    <dbReference type="NCBI Taxonomy" id="2200906"/>
    <lineage>
        <taxon>Bacteria</taxon>
        <taxon>Pseudomonadati</taxon>
        <taxon>Pseudomonadota</taxon>
        <taxon>Gammaproteobacteria</taxon>
        <taxon>sulfur-oxidizing symbionts</taxon>
    </lineage>
</organism>
<evidence type="ECO:0000313" key="2">
    <source>
        <dbReference type="EMBL" id="RDH86043.1"/>
    </source>
</evidence>
<evidence type="ECO:0000256" key="1">
    <source>
        <dbReference type="SAM" id="SignalP"/>
    </source>
</evidence>
<feature type="signal peptide" evidence="1">
    <location>
        <begin position="1"/>
        <end position="24"/>
    </location>
</feature>
<reference evidence="2 3" key="1">
    <citation type="journal article" date="2018" name="ISME J.">
        <title>Endosymbiont genomes yield clues of tubeworm success.</title>
        <authorList>
            <person name="Li Y."/>
            <person name="Liles M.R."/>
            <person name="Halanych K.M."/>
        </authorList>
    </citation>
    <scope>NUCLEOTIDE SEQUENCE [LARGE SCALE GENOMIC DNA]</scope>
    <source>
        <strain evidence="2">A1464</strain>
    </source>
</reference>
<protein>
    <submittedName>
        <fullName evidence="2">Porin</fullName>
    </submittedName>
</protein>
<dbReference type="SUPFAM" id="SSF56935">
    <property type="entry name" value="Porins"/>
    <property type="match status" value="1"/>
</dbReference>
<keyword evidence="1" id="KW-0732">Signal</keyword>
<dbReference type="AlphaFoldDB" id="A0A370DMI9"/>
<name>A0A370DMI9_9GAMM</name>
<dbReference type="InterPro" id="IPR023614">
    <property type="entry name" value="Porin_dom_sf"/>
</dbReference>
<sequence length="354" mass="39771">MKVIKKLVIYLFCMAFLLKGYAFAGEIGISGFASVAAGKVVSGESFLADYPKAGFYDEDISFTPDSSLGVQLVATVNPQTSFIVQAVSHGANNYELELDWAYVNYVLSSELTLQAGRKRLPLYYYSDHFDIAYTYNWIRPPSDNYTWQITNYNGLSLLYEPNIGEWDALINVYAGREDSEDNELLSALSGNSVDETWKNMFGVVVELSKDWLDVRFTIMHGQLDRSIDDVMVEQDVSQQFIGLSTNLFFEQLSVLSEINRYERESSDISVDTAMLSLAYQIGEFTPHITHSRLEQDPNAAGGDEEHSTNSVGLRWDLVTNMALKIQYDKVIDKGQVIQITGDSELVSVSLDMVF</sequence>